<dbReference type="InterPro" id="IPR002938">
    <property type="entry name" value="FAD-bd"/>
</dbReference>
<dbReference type="Pfam" id="PF01494">
    <property type="entry name" value="FAD_binding_3"/>
    <property type="match status" value="1"/>
</dbReference>
<keyword evidence="1 4" id="KW-0560">Oxidoreductase</keyword>
<gene>
    <name evidence="4" type="primary">hpxO_2</name>
    <name evidence="4" type="ORF">PAECIP111802_05906</name>
</gene>
<dbReference type="RefSeq" id="WP_218102106.1">
    <property type="nucleotide sequence ID" value="NZ_CAJVCE010000023.1"/>
</dbReference>
<keyword evidence="2" id="KW-0503">Monooxygenase</keyword>
<dbReference type="PANTHER" id="PTHR13789:SF309">
    <property type="entry name" value="PUTATIVE (AFU_ORTHOLOGUE AFUA_6G14510)-RELATED"/>
    <property type="match status" value="1"/>
</dbReference>
<dbReference type="InterPro" id="IPR050493">
    <property type="entry name" value="FAD-dep_Monooxygenase_BioMet"/>
</dbReference>
<dbReference type="EC" id="1.14.13.113" evidence="4"/>
<dbReference type="Proteomes" id="UP000730618">
    <property type="component" value="Unassembled WGS sequence"/>
</dbReference>
<proteinExistence type="predicted"/>
<dbReference type="EMBL" id="CAJVCE010000023">
    <property type="protein sequence ID" value="CAG7654849.1"/>
    <property type="molecule type" value="Genomic_DNA"/>
</dbReference>
<protein>
    <submittedName>
        <fullName evidence="4">FAD-dependent urate hydroxylase</fullName>
        <ecNumber evidence="4">1.14.13.113</ecNumber>
    </submittedName>
</protein>
<name>A0ABN7TT67_9BACL</name>
<evidence type="ECO:0000259" key="3">
    <source>
        <dbReference type="Pfam" id="PF01494"/>
    </source>
</evidence>
<keyword evidence="5" id="KW-1185">Reference proteome</keyword>
<evidence type="ECO:0000256" key="2">
    <source>
        <dbReference type="ARBA" id="ARBA00023033"/>
    </source>
</evidence>
<evidence type="ECO:0000256" key="1">
    <source>
        <dbReference type="ARBA" id="ARBA00023002"/>
    </source>
</evidence>
<reference evidence="4 5" key="1">
    <citation type="submission" date="2021-06" db="EMBL/GenBank/DDBJ databases">
        <authorList>
            <person name="Criscuolo A."/>
        </authorList>
    </citation>
    <scope>NUCLEOTIDE SEQUENCE [LARGE SCALE GENOMIC DNA]</scope>
    <source>
        <strain evidence="5">CIP 111802</strain>
    </source>
</reference>
<dbReference type="GO" id="GO:0102099">
    <property type="term" value="F:FAD-dependent urate hydroxylase activity"/>
    <property type="evidence" value="ECO:0007669"/>
    <property type="project" value="UniProtKB-EC"/>
</dbReference>
<feature type="domain" description="FAD-binding" evidence="3">
    <location>
        <begin position="10"/>
        <end position="324"/>
    </location>
</feature>
<evidence type="ECO:0000313" key="5">
    <source>
        <dbReference type="Proteomes" id="UP000730618"/>
    </source>
</evidence>
<evidence type="ECO:0000313" key="4">
    <source>
        <dbReference type="EMBL" id="CAG7654849.1"/>
    </source>
</evidence>
<accession>A0ABN7TT67</accession>
<organism evidence="4 5">
    <name type="scientific">Paenibacillus allorhizosphaerae</name>
    <dbReference type="NCBI Taxonomy" id="2849866"/>
    <lineage>
        <taxon>Bacteria</taxon>
        <taxon>Bacillati</taxon>
        <taxon>Bacillota</taxon>
        <taxon>Bacilli</taxon>
        <taxon>Bacillales</taxon>
        <taxon>Paenibacillaceae</taxon>
        <taxon>Paenibacillus</taxon>
    </lineage>
</organism>
<dbReference type="PANTHER" id="PTHR13789">
    <property type="entry name" value="MONOOXYGENASE"/>
    <property type="match status" value="1"/>
</dbReference>
<sequence>MSEINQENRKALIIGCGIAGPAVAMFLKKAGVESIVYESDQQPDHFSGLFLNVARNGLRVLDELNVSDQIKQHGIALHAMRMLNGKGKHLGDIGQPSGQPQGYTILRGTLNKILRDEAIRQGIPIMYGKKLVAIANNTETEVTVQFDDGTSETGQFLVACDGIHSRTRKIVLPAAPEPTYTGLLSFGGVQQNRSVRNEAGVQTMVFGKKAFFGYMVREQSETYWFGNMEYPGKPTRRALMNIPQEQWRRTLDGLYADDIAPIPDIIRSNQQEIGIFPIYDMPPVPQWHHRSVVLIGDAVHATSPNAGQGASMAVEDAMMLGKCIRDIPNIQHAFAAFQAIRRERVERIVKYSRTIGQRKHATNPVQVFFRDLMMPIFLKAANKDAHTWMYDFRIDWNEKVHA</sequence>
<comment type="caution">
    <text evidence="4">The sequence shown here is derived from an EMBL/GenBank/DDBJ whole genome shotgun (WGS) entry which is preliminary data.</text>
</comment>